<evidence type="ECO:0000256" key="4">
    <source>
        <dbReference type="ARBA" id="ARBA00022884"/>
    </source>
</evidence>
<dbReference type="GO" id="GO:0005786">
    <property type="term" value="C:signal recognition particle, endoplasmic reticulum targeting"/>
    <property type="evidence" value="ECO:0007669"/>
    <property type="project" value="UniProtKB-UniRule"/>
</dbReference>
<dbReference type="PANTHER" id="PTHR12013">
    <property type="entry name" value="SIGNAL RECOGNITION PARTICLE 14 KD PROTEIN"/>
    <property type="match status" value="1"/>
</dbReference>
<dbReference type="InterPro" id="IPR003210">
    <property type="entry name" value="Signal_recog_particle_SRP14"/>
</dbReference>
<comment type="function">
    <text evidence="7">Component of the signal recognition particle (SRP) complex, a ribonucleoprotein complex that mediates the cotranslational targeting of secretory and membrane proteins to the endoplasmic reticulum (ER). SRP9 together with SRP14 and the Alu portion of the SRP RNA, constitutes the elongation arrest domain of SRP. The complex of SRP9 and SRP14 is required for SRP RNA binding.</text>
</comment>
<evidence type="ECO:0000256" key="7">
    <source>
        <dbReference type="RuleBase" id="RU368100"/>
    </source>
</evidence>
<evidence type="ECO:0000256" key="6">
    <source>
        <dbReference type="ARBA" id="ARBA00023274"/>
    </source>
</evidence>
<organism evidence="8">
    <name type="scientific">Paramoeba aestuarina</name>
    <dbReference type="NCBI Taxonomy" id="180227"/>
    <lineage>
        <taxon>Eukaryota</taxon>
        <taxon>Amoebozoa</taxon>
        <taxon>Discosea</taxon>
        <taxon>Flabellinia</taxon>
        <taxon>Dactylopodida</taxon>
        <taxon>Paramoebidae</taxon>
        <taxon>Paramoeba</taxon>
    </lineage>
</organism>
<evidence type="ECO:0000256" key="3">
    <source>
        <dbReference type="ARBA" id="ARBA00022490"/>
    </source>
</evidence>
<dbReference type="SUPFAM" id="SSF54762">
    <property type="entry name" value="Signal recognition particle alu RNA binding heterodimer, SRP9/14"/>
    <property type="match status" value="1"/>
</dbReference>
<gene>
    <name evidence="8" type="ORF">NAES01612_LOCUS20577</name>
</gene>
<keyword evidence="3 7" id="KW-0963">Cytoplasm</keyword>
<comment type="subunit">
    <text evidence="7">Heterodimer with SRP9; binds RNA as heterodimer. Component of a signal recognition particle (SRP) complex that consists of a 7SL RNA molecule of 300 nucleotides and six protein subunits: SRP72, SRP68, SRP54, SRP19, SRP14 and SRP9.</text>
</comment>
<evidence type="ECO:0000313" key="8">
    <source>
        <dbReference type="EMBL" id="CAE2327179.1"/>
    </source>
</evidence>
<protein>
    <recommendedName>
        <fullName evidence="7">Signal recognition particle 14 kDa protein</fullName>
        <shortName evidence="7">SRP14</shortName>
    </recommendedName>
</protein>
<keyword evidence="5 7" id="KW-0733">Signal recognition particle</keyword>
<dbReference type="InterPro" id="IPR009018">
    <property type="entry name" value="Signal_recog_particle_SRP9/14"/>
</dbReference>
<evidence type="ECO:0000256" key="2">
    <source>
        <dbReference type="ARBA" id="ARBA00010349"/>
    </source>
</evidence>
<dbReference type="GO" id="GO:0030942">
    <property type="term" value="F:endoplasmic reticulum signal peptide binding"/>
    <property type="evidence" value="ECO:0007669"/>
    <property type="project" value="UniProtKB-UniRule"/>
</dbReference>
<sequence>MPAHVSQDAFLSEVNKLMNQTREKGSVYITFKVQPSAPVKGQKKNSKAIEKAGEKERECLVRARVGKKRVSTVVKAKDVVKFQQTYQAIIRANLDGLKRREKKKKTKS</sequence>
<dbReference type="GO" id="GO:0006614">
    <property type="term" value="P:SRP-dependent cotranslational protein targeting to membrane"/>
    <property type="evidence" value="ECO:0007669"/>
    <property type="project" value="UniProtKB-UniRule"/>
</dbReference>
<keyword evidence="6 7" id="KW-0687">Ribonucleoprotein</keyword>
<comment type="similarity">
    <text evidence="2 7">Belongs to the SRP14 family.</text>
</comment>
<dbReference type="Gene3D" id="3.30.720.10">
    <property type="entry name" value="Signal recognition particle alu RNA binding heterodimer, srp9/1"/>
    <property type="match status" value="1"/>
</dbReference>
<name>A0A7S4USU4_9EUKA</name>
<keyword evidence="4 7" id="KW-0694">RNA-binding</keyword>
<dbReference type="EMBL" id="HBKR01031308">
    <property type="protein sequence ID" value="CAE2327179.1"/>
    <property type="molecule type" value="Transcribed_RNA"/>
</dbReference>
<dbReference type="GO" id="GO:0008312">
    <property type="term" value="F:7S RNA binding"/>
    <property type="evidence" value="ECO:0007669"/>
    <property type="project" value="UniProtKB-UniRule"/>
</dbReference>
<reference evidence="8" key="1">
    <citation type="submission" date="2021-01" db="EMBL/GenBank/DDBJ databases">
        <authorList>
            <person name="Corre E."/>
            <person name="Pelletier E."/>
            <person name="Niang G."/>
            <person name="Scheremetjew M."/>
            <person name="Finn R."/>
            <person name="Kale V."/>
            <person name="Holt S."/>
            <person name="Cochrane G."/>
            <person name="Meng A."/>
            <person name="Brown T."/>
            <person name="Cohen L."/>
        </authorList>
    </citation>
    <scope>NUCLEOTIDE SEQUENCE</scope>
    <source>
        <strain evidence="8">SoJaBio B1-5/56/2</strain>
    </source>
</reference>
<proteinExistence type="inferred from homology"/>
<accession>A0A7S4USU4</accession>
<dbReference type="Pfam" id="PF02290">
    <property type="entry name" value="SRP14"/>
    <property type="match status" value="1"/>
</dbReference>
<dbReference type="AlphaFoldDB" id="A0A7S4USU4"/>
<evidence type="ECO:0000256" key="5">
    <source>
        <dbReference type="ARBA" id="ARBA00023135"/>
    </source>
</evidence>
<evidence type="ECO:0000256" key="1">
    <source>
        <dbReference type="ARBA" id="ARBA00004496"/>
    </source>
</evidence>
<comment type="subcellular location">
    <subcellularLocation>
        <location evidence="1 7">Cytoplasm</location>
    </subcellularLocation>
</comment>